<evidence type="ECO:0000313" key="1">
    <source>
        <dbReference type="EMBL" id="MBR0664650.1"/>
    </source>
</evidence>
<name>A0ABS5EXL3_9PROT</name>
<dbReference type="Gene3D" id="3.40.50.300">
    <property type="entry name" value="P-loop containing nucleotide triphosphate hydrolases"/>
    <property type="match status" value="1"/>
</dbReference>
<dbReference type="Proteomes" id="UP001196870">
    <property type="component" value="Unassembled WGS sequence"/>
</dbReference>
<proteinExistence type="predicted"/>
<keyword evidence="1" id="KW-0067">ATP-binding</keyword>
<keyword evidence="2" id="KW-1185">Reference proteome</keyword>
<dbReference type="EMBL" id="JAAGBB010000010">
    <property type="protein sequence ID" value="MBR0664650.1"/>
    <property type="molecule type" value="Genomic_DNA"/>
</dbReference>
<comment type="caution">
    <text evidence="1">The sequence shown here is derived from an EMBL/GenBank/DDBJ whole genome shotgun (WGS) entry which is preliminary data.</text>
</comment>
<dbReference type="RefSeq" id="WP_211852319.1">
    <property type="nucleotide sequence ID" value="NZ_JAAGBB010000010.1"/>
</dbReference>
<dbReference type="GO" id="GO:0005524">
    <property type="term" value="F:ATP binding"/>
    <property type="evidence" value="ECO:0007669"/>
    <property type="project" value="UniProtKB-KW"/>
</dbReference>
<reference evidence="2" key="1">
    <citation type="journal article" date="2021" name="Syst. Appl. Microbiol.">
        <title>Roseomonas hellenica sp. nov., isolated from roots of wild-growing Alkanna tinctoria.</title>
        <authorList>
            <person name="Rat A."/>
            <person name="Naranjo H.D."/>
            <person name="Lebbe L."/>
            <person name="Cnockaert M."/>
            <person name="Krigas N."/>
            <person name="Grigoriadou K."/>
            <person name="Maloupa E."/>
            <person name="Willems A."/>
        </authorList>
    </citation>
    <scope>NUCLEOTIDE SEQUENCE [LARGE SCALE GENOMIC DNA]</scope>
    <source>
        <strain evidence="2">LMG 31523</strain>
    </source>
</reference>
<organism evidence="1 2">
    <name type="scientific">Plastoroseomonas hellenica</name>
    <dbReference type="NCBI Taxonomy" id="2687306"/>
    <lineage>
        <taxon>Bacteria</taxon>
        <taxon>Pseudomonadati</taxon>
        <taxon>Pseudomonadota</taxon>
        <taxon>Alphaproteobacteria</taxon>
        <taxon>Acetobacterales</taxon>
        <taxon>Acetobacteraceae</taxon>
        <taxon>Plastoroseomonas</taxon>
    </lineage>
</organism>
<protein>
    <submittedName>
        <fullName evidence="1">ATP-binding protein</fullName>
    </submittedName>
</protein>
<dbReference type="SUPFAM" id="SSF52540">
    <property type="entry name" value="P-loop containing nucleoside triphosphate hydrolases"/>
    <property type="match status" value="1"/>
</dbReference>
<sequence>MIGAISRLLAGASLLLKQPLHAFCELETAHGNALVTKHSDYVSFIRLDGMRRLATRADVQRIATAQRIDLSGALERRGHALVAWYISDPDQSAVEIDRLNLAACRSVARELGLDVRDILDERARLWPELMRWEAAYYILWTRRAVLTKEERKQMVEEQAEMAKAGPPAGDSQRYYLRSEVMAARHSAFVTRVLASLQKNDIAARELTAYEALKAAREAVYRETAGSDWKASLPGDRVTPRMPEDEATQGKDLASHMLWPGLGDQIFHADAETLGGQRVRIGENEYAHIDMSLGPEDPRPFVELAAPLGKDRIPWRGAVVLEGGGSIASQFKEIAATFLNMFPGNGDIQRAFEALRQARQSDGHIGVRMRASFATWAPVESGRKLRRRAATLAQRIEGWGNCKTTTVAGDPLEGAMSSVPGLSLTSTGVPCMALLGDALAMLPWNRTASPWERGSVLFRRPDGSIWPYDPSGGSKRPQVLDIFVAPPRSGKSVLANVINLGLCLSPAALGSQGARLPLIGKIDIGRTAEGFVRLLQEALGPQRRHEAIFVAMQFASGYEVNIFDTQVGCSYPLPLEKAFLQNFLALATTPPDTSTPYEGMGQLIPAVIEEAYRLCTNVPGGSPKPYRAGVEPEVDRALQRHGITLDAEDPWWRDVVDRLIEVEEWRLAEVAQRHAVPVLQDLIAAVRTEQVRDAFADLKIATTHEEASTLFERYIYDLIKRYPSLNAPTRLDFGPARVIVLDLAAVAPAGSAAANRQTELMYMLGRHILARNFFLHTDYLEFVPEIVRPHHAKRFLEAQEAVKRLDYDEVHRTKGSPQVREQFERDAREGPKHNLQLGFASQEIRDMPDNIINQSTGRFVLRLGSEKEKDAVIDLFGLSEASAEVVRFALNGPGPDGAPFLAVFQAGGAKYEQMLVNSIGPVELWALSTTPVDTALRNRVTQRLGFSEGLRRLVRVFPRGSAAQEFERRKDERLRRGESDGRAEEGVIDEIAHELIDGKGIGIILRDVEQRPAPDYALAAE</sequence>
<keyword evidence="1" id="KW-0547">Nucleotide-binding</keyword>
<dbReference type="InterPro" id="IPR027417">
    <property type="entry name" value="P-loop_NTPase"/>
</dbReference>
<evidence type="ECO:0000313" key="2">
    <source>
        <dbReference type="Proteomes" id="UP001196870"/>
    </source>
</evidence>
<accession>A0ABS5EXL3</accession>
<gene>
    <name evidence="1" type="ORF">GXW71_09825</name>
</gene>